<dbReference type="AlphaFoldDB" id="A0A8J5VGS6"/>
<keyword evidence="2" id="KW-1185">Reference proteome</keyword>
<dbReference type="Proteomes" id="UP000729402">
    <property type="component" value="Unassembled WGS sequence"/>
</dbReference>
<name>A0A8J5VGS6_ZIZPA</name>
<proteinExistence type="predicted"/>
<evidence type="ECO:0000313" key="2">
    <source>
        <dbReference type="Proteomes" id="UP000729402"/>
    </source>
</evidence>
<comment type="caution">
    <text evidence="1">The sequence shown here is derived from an EMBL/GenBank/DDBJ whole genome shotgun (WGS) entry which is preliminary data.</text>
</comment>
<evidence type="ECO:0000313" key="1">
    <source>
        <dbReference type="EMBL" id="KAG8059686.1"/>
    </source>
</evidence>
<accession>A0A8J5VGS6</accession>
<protein>
    <submittedName>
        <fullName evidence="1">Uncharacterized protein</fullName>
    </submittedName>
</protein>
<organism evidence="1 2">
    <name type="scientific">Zizania palustris</name>
    <name type="common">Northern wild rice</name>
    <dbReference type="NCBI Taxonomy" id="103762"/>
    <lineage>
        <taxon>Eukaryota</taxon>
        <taxon>Viridiplantae</taxon>
        <taxon>Streptophyta</taxon>
        <taxon>Embryophyta</taxon>
        <taxon>Tracheophyta</taxon>
        <taxon>Spermatophyta</taxon>
        <taxon>Magnoliopsida</taxon>
        <taxon>Liliopsida</taxon>
        <taxon>Poales</taxon>
        <taxon>Poaceae</taxon>
        <taxon>BOP clade</taxon>
        <taxon>Oryzoideae</taxon>
        <taxon>Oryzeae</taxon>
        <taxon>Zizaniinae</taxon>
        <taxon>Zizania</taxon>
    </lineage>
</organism>
<dbReference type="EMBL" id="JAAALK010000287">
    <property type="protein sequence ID" value="KAG8059686.1"/>
    <property type="molecule type" value="Genomic_DNA"/>
</dbReference>
<reference evidence="1" key="1">
    <citation type="journal article" date="2021" name="bioRxiv">
        <title>Whole Genome Assembly and Annotation of Northern Wild Rice, Zizania palustris L., Supports a Whole Genome Duplication in the Zizania Genus.</title>
        <authorList>
            <person name="Haas M."/>
            <person name="Kono T."/>
            <person name="Macchietto M."/>
            <person name="Millas R."/>
            <person name="McGilp L."/>
            <person name="Shao M."/>
            <person name="Duquette J."/>
            <person name="Hirsch C.N."/>
            <person name="Kimball J."/>
        </authorList>
    </citation>
    <scope>NUCLEOTIDE SEQUENCE</scope>
    <source>
        <tissue evidence="1">Fresh leaf tissue</tissue>
    </source>
</reference>
<sequence length="88" mass="10001">MGECSTECEWKKRPVARVDVHVDLTHMPLKVLLPLPLSIHEPSQGRIDTEFAYMFQVTKSYKSFSSIKNGHEDANITLRARSTVTSCH</sequence>
<gene>
    <name evidence="1" type="ORF">GUJ93_ZPchr0002g23349</name>
</gene>
<reference evidence="1" key="2">
    <citation type="submission" date="2021-02" db="EMBL/GenBank/DDBJ databases">
        <authorList>
            <person name="Kimball J.A."/>
            <person name="Haas M.W."/>
            <person name="Macchietto M."/>
            <person name="Kono T."/>
            <person name="Duquette J."/>
            <person name="Shao M."/>
        </authorList>
    </citation>
    <scope>NUCLEOTIDE SEQUENCE</scope>
    <source>
        <tissue evidence="1">Fresh leaf tissue</tissue>
    </source>
</reference>